<evidence type="ECO:0000259" key="8">
    <source>
        <dbReference type="Pfam" id="PF05199"/>
    </source>
</evidence>
<keyword evidence="10" id="KW-1185">Reference proteome</keyword>
<dbReference type="SUPFAM" id="SSF51905">
    <property type="entry name" value="FAD/NAD(P)-binding domain"/>
    <property type="match status" value="1"/>
</dbReference>
<dbReference type="Gene3D" id="3.50.50.60">
    <property type="entry name" value="FAD/NAD(P)-binding domain"/>
    <property type="match status" value="2"/>
</dbReference>
<evidence type="ECO:0000313" key="9">
    <source>
        <dbReference type="EMBL" id="MFC7292635.1"/>
    </source>
</evidence>
<dbReference type="PANTHER" id="PTHR42784">
    <property type="entry name" value="PYRANOSE 2-OXIDASE"/>
    <property type="match status" value="1"/>
</dbReference>
<feature type="domain" description="Glucose-methanol-choline oxidoreductase N-terminal" evidence="6">
    <location>
        <begin position="101"/>
        <end position="339"/>
    </location>
</feature>
<evidence type="ECO:0000259" key="6">
    <source>
        <dbReference type="Pfam" id="PF00732"/>
    </source>
</evidence>
<dbReference type="SUPFAM" id="SSF54373">
    <property type="entry name" value="FAD-linked reductases, C-terminal domain"/>
    <property type="match status" value="1"/>
</dbReference>
<dbReference type="Pfam" id="PF00732">
    <property type="entry name" value="GMC_oxred_N"/>
    <property type="match status" value="1"/>
</dbReference>
<keyword evidence="5" id="KW-0560">Oxidoreductase</keyword>
<feature type="domain" description="Glucose-methanol-choline oxidoreductase C-terminal" evidence="8">
    <location>
        <begin position="428"/>
        <end position="548"/>
    </location>
</feature>
<evidence type="ECO:0000256" key="2">
    <source>
        <dbReference type="ARBA" id="ARBA00010790"/>
    </source>
</evidence>
<dbReference type="EMBL" id="JBHTBR010000005">
    <property type="protein sequence ID" value="MFC7292635.1"/>
    <property type="molecule type" value="Genomic_DNA"/>
</dbReference>
<name>A0ABW2IPC6_9PROT</name>
<gene>
    <name evidence="9" type="ORF">ACFQS8_13470</name>
</gene>
<organism evidence="9 10">
    <name type="scientific">Hirschia litorea</name>
    <dbReference type="NCBI Taxonomy" id="1199156"/>
    <lineage>
        <taxon>Bacteria</taxon>
        <taxon>Pseudomonadati</taxon>
        <taxon>Pseudomonadota</taxon>
        <taxon>Alphaproteobacteria</taxon>
        <taxon>Hyphomonadales</taxon>
        <taxon>Hyphomonadaceae</taxon>
        <taxon>Hirschia</taxon>
    </lineage>
</organism>
<protein>
    <submittedName>
        <fullName evidence="9">GMC oxidoreductase</fullName>
    </submittedName>
</protein>
<evidence type="ECO:0000259" key="7">
    <source>
        <dbReference type="Pfam" id="PF00890"/>
    </source>
</evidence>
<dbReference type="Proteomes" id="UP001596492">
    <property type="component" value="Unassembled WGS sequence"/>
</dbReference>
<dbReference type="InterPro" id="IPR000172">
    <property type="entry name" value="GMC_OxRdtase_N"/>
</dbReference>
<evidence type="ECO:0000313" key="10">
    <source>
        <dbReference type="Proteomes" id="UP001596492"/>
    </source>
</evidence>
<evidence type="ECO:0000256" key="5">
    <source>
        <dbReference type="ARBA" id="ARBA00023002"/>
    </source>
</evidence>
<comment type="caution">
    <text evidence="9">The sequence shown here is derived from an EMBL/GenBank/DDBJ whole genome shotgun (WGS) entry which is preliminary data.</text>
</comment>
<comment type="cofactor">
    <cofactor evidence="1">
        <name>FAD</name>
        <dbReference type="ChEBI" id="CHEBI:57692"/>
    </cofactor>
</comment>
<evidence type="ECO:0000256" key="1">
    <source>
        <dbReference type="ARBA" id="ARBA00001974"/>
    </source>
</evidence>
<evidence type="ECO:0000256" key="4">
    <source>
        <dbReference type="ARBA" id="ARBA00022827"/>
    </source>
</evidence>
<dbReference type="InterPro" id="IPR007867">
    <property type="entry name" value="GMC_OxRtase_C"/>
</dbReference>
<feature type="domain" description="FAD-dependent oxidoreductase 2 FAD-binding" evidence="7">
    <location>
        <begin position="5"/>
        <end position="37"/>
    </location>
</feature>
<keyword evidence="4" id="KW-0274">FAD</keyword>
<dbReference type="InterPro" id="IPR003953">
    <property type="entry name" value="FAD-dep_OxRdtase_2_FAD-bd"/>
</dbReference>
<dbReference type="PANTHER" id="PTHR42784:SF1">
    <property type="entry name" value="PYRANOSE 2-OXIDASE"/>
    <property type="match status" value="1"/>
</dbReference>
<comment type="similarity">
    <text evidence="2">Belongs to the GMC oxidoreductase family.</text>
</comment>
<accession>A0ABW2IPC6</accession>
<proteinExistence type="inferred from homology"/>
<reference evidence="10" key="1">
    <citation type="journal article" date="2019" name="Int. J. Syst. Evol. Microbiol.">
        <title>The Global Catalogue of Microorganisms (GCM) 10K type strain sequencing project: providing services to taxonomists for standard genome sequencing and annotation.</title>
        <authorList>
            <consortium name="The Broad Institute Genomics Platform"/>
            <consortium name="The Broad Institute Genome Sequencing Center for Infectious Disease"/>
            <person name="Wu L."/>
            <person name="Ma J."/>
        </authorList>
    </citation>
    <scope>NUCLEOTIDE SEQUENCE [LARGE SCALE GENOMIC DNA]</scope>
    <source>
        <strain evidence="10">CCUG 51308</strain>
    </source>
</reference>
<keyword evidence="3" id="KW-0285">Flavoprotein</keyword>
<dbReference type="InterPro" id="IPR051473">
    <property type="entry name" value="P2Ox-like"/>
</dbReference>
<dbReference type="RefSeq" id="WP_382168222.1">
    <property type="nucleotide sequence ID" value="NZ_JBHTBR010000005.1"/>
</dbReference>
<dbReference type="InterPro" id="IPR036188">
    <property type="entry name" value="FAD/NAD-bd_sf"/>
</dbReference>
<evidence type="ECO:0000256" key="3">
    <source>
        <dbReference type="ARBA" id="ARBA00022630"/>
    </source>
</evidence>
<dbReference type="Pfam" id="PF05199">
    <property type="entry name" value="GMC_oxred_C"/>
    <property type="match status" value="1"/>
</dbReference>
<sequence>MADFDAIVIGSGMSGGWSAKELAERGLKVLVLERGKEIDPARDYKDLAAPWERPNLDRVPEEEIEKHYYQQIKGVPHPRNAAGNQYWVRDDEHPYEKAEGTDFHWLRGYHTGGRSVTWGRQSYRLSPMDFEANAKDGHGVDWPVRYEDIAPWYDHVEKFAGISGAKENLPQLPDGIFQPPFELTCPEKHLKSSVADKFPGRNVINARVAHLTDPTEEQMELGRGPCQVRNQCAQGCSFKAYFSSLHATLPAAMNTNNCTIKNDAIVESLEYDPKEKRISAVNVIDQNTKQKSRYTAKVIFLNASTIGSTMIMLQSQSEAFPNGLANSSGQLGLNLMDHVSGPPISGVLHDFENKTVYGRRPGGIYIPRYANVTENDKPYIRGFGFQGGSNPLSHGFMNGAGIGESFKEGHKAQSAWHIGLYSFGEVLPNASNKMYLHPTKKDKWGLPIAVFDAKMGENERIMMEEARKDGIAMLEAAGCTSISAPEVELTPMGNRIHEMGTARMGRDPKTSVLNGWCQAHDIPNLFVTDGSFMTSAGCQNPSLTYMAFSARAANYAADLIQAGQL</sequence>
<dbReference type="Pfam" id="PF00890">
    <property type="entry name" value="FAD_binding_2"/>
    <property type="match status" value="1"/>
</dbReference>